<evidence type="ECO:0000259" key="10">
    <source>
        <dbReference type="PROSITE" id="PS50989"/>
    </source>
</evidence>
<evidence type="ECO:0000256" key="6">
    <source>
        <dbReference type="ARBA" id="ARBA00031404"/>
    </source>
</evidence>
<dbReference type="GO" id="GO:0004485">
    <property type="term" value="F:methylcrotonoyl-CoA carboxylase activity"/>
    <property type="evidence" value="ECO:0007669"/>
    <property type="project" value="UniProtKB-EC"/>
</dbReference>
<dbReference type="InterPro" id="IPR029045">
    <property type="entry name" value="ClpP/crotonase-like_dom_sf"/>
</dbReference>
<accession>A0A336M791</accession>
<evidence type="ECO:0000256" key="5">
    <source>
        <dbReference type="ARBA" id="ARBA00031237"/>
    </source>
</evidence>
<evidence type="ECO:0000256" key="8">
    <source>
        <dbReference type="ARBA" id="ARBA00069234"/>
    </source>
</evidence>
<dbReference type="GO" id="GO:0005739">
    <property type="term" value="C:mitochondrion"/>
    <property type="evidence" value="ECO:0007669"/>
    <property type="project" value="TreeGrafter"/>
</dbReference>
<feature type="domain" description="CoA carboxyltransferase C-terminal" evidence="10">
    <location>
        <begin position="325"/>
        <end position="570"/>
    </location>
</feature>
<dbReference type="FunFam" id="3.90.226.10:FF:000007">
    <property type="entry name" value="Methylcrotonoyl-CoA carboxylase subunit beta"/>
    <property type="match status" value="1"/>
</dbReference>
<dbReference type="PANTHER" id="PTHR22855:SF13">
    <property type="entry name" value="METHYLCROTONOYL-COA CARBOXYLASE BETA CHAIN, MITOCHONDRIAL"/>
    <property type="match status" value="1"/>
</dbReference>
<comment type="similarity">
    <text evidence="1">Belongs to the AccD/PCCB family.</text>
</comment>
<dbReference type="OMA" id="GATTHCE"/>
<comment type="catalytic activity">
    <reaction evidence="7">
        <text>3-methylbut-2-enoyl-CoA + hydrogencarbonate + ATP = 3-methyl-(2E)-glutaconyl-CoA + ADP + phosphate + H(+)</text>
        <dbReference type="Rhea" id="RHEA:13589"/>
        <dbReference type="ChEBI" id="CHEBI:15378"/>
        <dbReference type="ChEBI" id="CHEBI:17544"/>
        <dbReference type="ChEBI" id="CHEBI:30616"/>
        <dbReference type="ChEBI" id="CHEBI:43474"/>
        <dbReference type="ChEBI" id="CHEBI:57344"/>
        <dbReference type="ChEBI" id="CHEBI:57346"/>
        <dbReference type="ChEBI" id="CHEBI:456216"/>
        <dbReference type="EC" id="6.4.1.4"/>
    </reaction>
</comment>
<dbReference type="Pfam" id="PF01039">
    <property type="entry name" value="Carboxyl_trans"/>
    <property type="match status" value="1"/>
</dbReference>
<dbReference type="InterPro" id="IPR045190">
    <property type="entry name" value="MCCB/AccD1-like"/>
</dbReference>
<dbReference type="InterPro" id="IPR011762">
    <property type="entry name" value="COA_CT_N"/>
</dbReference>
<sequence>MLCLLSLRNTINIIKSKNQEIIRRNIYGASVVATQIDKNSAEYKENFDQMCELVSQLKDVTKNVMQGGGPEAIKRHTSKGKLLVRDRISKLLDNGSPFLELSPLAGYEMYGKEVVNSGGLVTGVGRVYGTECVIIANDATVKGGTYYPITVKKHLRAQEIARENRLPCIYLVDSGGANLPRQAEVFPDKEHFGRIFYNQANMSSEGITQIAVVMGSCTAGGAYVPAMADESVIVRRQGTIFLAGPPLVKAATGEEVSAEDLGGADLHCKTSGVTDYCASDDEHALYLARQIVSNLNNQKTNAFNEDSNLNSKTAVGYYGQNSFQQVESPLYDPKEIYGIVGSNLTRPYDVREIIARVVDGSKFTEFKKMYGDTLVCGYAKLYGNLVGIIGNNGVLFSESALKGAHFIQLCAQKNIPLIFLQNITGFMVGRDAEAGGIAKNGAKMVTAVATANVPKLTLIIGGSYGAGNYGMCGRAYSPRFLFMWPNARISVMGGTQAANVLAQVTEDQYKRSGKEFTEELRNKIRQPIVERFEQEASPYYSSARLWDDGIIDPVDTRKILGLSLQASLNYLGKDTKFGVFRM</sequence>
<gene>
    <name evidence="11" type="primary">CSON011355</name>
</gene>
<evidence type="ECO:0000256" key="7">
    <source>
        <dbReference type="ARBA" id="ARBA00052347"/>
    </source>
</evidence>
<dbReference type="InterPro" id="IPR034733">
    <property type="entry name" value="AcCoA_carboxyl_beta"/>
</dbReference>
<dbReference type="GO" id="GO:0006552">
    <property type="term" value="P:L-leucine catabolic process"/>
    <property type="evidence" value="ECO:0007669"/>
    <property type="project" value="UniProtKB-UniPathway"/>
</dbReference>
<reference evidence="11" key="1">
    <citation type="submission" date="2018-07" db="EMBL/GenBank/DDBJ databases">
        <authorList>
            <person name="Quirk P.G."/>
            <person name="Krulwich T.A."/>
        </authorList>
    </citation>
    <scope>NUCLEOTIDE SEQUENCE</scope>
</reference>
<dbReference type="PANTHER" id="PTHR22855">
    <property type="entry name" value="ACETYL, PROPIONYL, PYRUVATE, AND GLUTACONYL CARBOXYLASE-RELATED"/>
    <property type="match status" value="1"/>
</dbReference>
<dbReference type="AlphaFoldDB" id="A0A336M791"/>
<feature type="domain" description="CoA carboxyltransferase N-terminal" evidence="9">
    <location>
        <begin position="44"/>
        <end position="307"/>
    </location>
</feature>
<dbReference type="EMBL" id="UFQT01000494">
    <property type="protein sequence ID" value="SSX24739.1"/>
    <property type="molecule type" value="Genomic_DNA"/>
</dbReference>
<name>A0A336M791_CULSO</name>
<dbReference type="VEuPathDB" id="VectorBase:CSON011355"/>
<dbReference type="EC" id="6.4.1.4" evidence="3"/>
<dbReference type="UniPathway" id="UPA00363">
    <property type="reaction ID" value="UER00861"/>
</dbReference>
<evidence type="ECO:0000256" key="4">
    <source>
        <dbReference type="ARBA" id="ARBA00031109"/>
    </source>
</evidence>
<evidence type="ECO:0000256" key="1">
    <source>
        <dbReference type="ARBA" id="ARBA00006102"/>
    </source>
</evidence>
<dbReference type="Gene3D" id="3.90.226.10">
    <property type="entry name" value="2-enoyl-CoA Hydratase, Chain A, domain 1"/>
    <property type="match status" value="2"/>
</dbReference>
<dbReference type="InterPro" id="IPR011763">
    <property type="entry name" value="COA_CT_C"/>
</dbReference>
<dbReference type="PROSITE" id="PS50989">
    <property type="entry name" value="COA_CT_CTER"/>
    <property type="match status" value="1"/>
</dbReference>
<evidence type="ECO:0000313" key="11">
    <source>
        <dbReference type="EMBL" id="SSX24739.1"/>
    </source>
</evidence>
<organism evidence="11">
    <name type="scientific">Culicoides sonorensis</name>
    <name type="common">Biting midge</name>
    <dbReference type="NCBI Taxonomy" id="179676"/>
    <lineage>
        <taxon>Eukaryota</taxon>
        <taxon>Metazoa</taxon>
        <taxon>Ecdysozoa</taxon>
        <taxon>Arthropoda</taxon>
        <taxon>Hexapoda</taxon>
        <taxon>Insecta</taxon>
        <taxon>Pterygota</taxon>
        <taxon>Neoptera</taxon>
        <taxon>Endopterygota</taxon>
        <taxon>Diptera</taxon>
        <taxon>Nematocera</taxon>
        <taxon>Chironomoidea</taxon>
        <taxon>Ceratopogonidae</taxon>
        <taxon>Ceratopogoninae</taxon>
        <taxon>Culicoides</taxon>
        <taxon>Monoculicoides</taxon>
    </lineage>
</organism>
<evidence type="ECO:0000256" key="3">
    <source>
        <dbReference type="ARBA" id="ARBA00026116"/>
    </source>
</evidence>
<evidence type="ECO:0000256" key="2">
    <source>
        <dbReference type="ARBA" id="ARBA00025711"/>
    </source>
</evidence>
<evidence type="ECO:0000259" key="9">
    <source>
        <dbReference type="PROSITE" id="PS50980"/>
    </source>
</evidence>
<dbReference type="FunFam" id="3.90.226.10:FF:000004">
    <property type="entry name" value="Methylcrotonoyl-CoA carboxylase beta chain"/>
    <property type="match status" value="1"/>
</dbReference>
<dbReference type="SUPFAM" id="SSF52096">
    <property type="entry name" value="ClpP/crotonase"/>
    <property type="match status" value="2"/>
</dbReference>
<dbReference type="PROSITE" id="PS50980">
    <property type="entry name" value="COA_CT_NTER"/>
    <property type="match status" value="1"/>
</dbReference>
<comment type="pathway">
    <text evidence="2">Amino-acid degradation; L-leucine degradation; (S)-3-hydroxy-3-methylglutaryl-CoA from 3-isovaleryl-CoA: step 2/3.</text>
</comment>
<dbReference type="GO" id="GO:1905202">
    <property type="term" value="C:methylcrotonoyl-CoA carboxylase complex"/>
    <property type="evidence" value="ECO:0007669"/>
    <property type="project" value="TreeGrafter"/>
</dbReference>
<proteinExistence type="inferred from homology"/>
<protein>
    <recommendedName>
        <fullName evidence="8">Probable methylcrotonoyl-CoA carboxylase beta chain, mitochondrial</fullName>
        <ecNumber evidence="3">6.4.1.4</ecNumber>
    </recommendedName>
    <alternativeName>
        <fullName evidence="6">3-methylcrotonyl-CoA carboxylase 2</fullName>
    </alternativeName>
    <alternativeName>
        <fullName evidence="4">3-methylcrotonyl-CoA carboxylase non-biotin-containing subunit</fullName>
    </alternativeName>
    <alternativeName>
        <fullName evidence="5">3-methylcrotonyl-CoA:carbon dioxide ligase subunit beta</fullName>
    </alternativeName>
</protein>